<keyword evidence="4" id="KW-1185">Reference proteome</keyword>
<dbReference type="PANTHER" id="PTHR34154:SF10">
    <property type="entry name" value="ASL1-LIKE GLYCOSYL HYDROLASE CATALYTIC DOMAIN-CONTAINING PROTEIN"/>
    <property type="match status" value="1"/>
</dbReference>
<evidence type="ECO:0000256" key="1">
    <source>
        <dbReference type="SAM" id="SignalP"/>
    </source>
</evidence>
<keyword evidence="1" id="KW-0732">Signal</keyword>
<dbReference type="InterPro" id="IPR024655">
    <property type="entry name" value="Asl1_glyco_hydro_catalytic"/>
</dbReference>
<dbReference type="Proteomes" id="UP000016933">
    <property type="component" value="Unassembled WGS sequence"/>
</dbReference>
<reference evidence="4" key="1">
    <citation type="journal article" date="2012" name="PLoS Genet.">
        <title>The genomes of the fungal plant pathogens Cladosporium fulvum and Dothistroma septosporum reveal adaptation to different hosts and lifestyles but also signatures of common ancestry.</title>
        <authorList>
            <person name="de Wit P.J.G.M."/>
            <person name="van der Burgt A."/>
            <person name="Oekmen B."/>
            <person name="Stergiopoulos I."/>
            <person name="Abd-Elsalam K.A."/>
            <person name="Aerts A.L."/>
            <person name="Bahkali A.H."/>
            <person name="Beenen H.G."/>
            <person name="Chettri P."/>
            <person name="Cox M.P."/>
            <person name="Datema E."/>
            <person name="de Vries R.P."/>
            <person name="Dhillon B."/>
            <person name="Ganley A.R."/>
            <person name="Griffiths S.A."/>
            <person name="Guo Y."/>
            <person name="Hamelin R.C."/>
            <person name="Henrissat B."/>
            <person name="Kabir M.S."/>
            <person name="Jashni M.K."/>
            <person name="Kema G."/>
            <person name="Klaubauf S."/>
            <person name="Lapidus A."/>
            <person name="Levasseur A."/>
            <person name="Lindquist E."/>
            <person name="Mehrabi R."/>
            <person name="Ohm R.A."/>
            <person name="Owen T.J."/>
            <person name="Salamov A."/>
            <person name="Schwelm A."/>
            <person name="Schijlen E."/>
            <person name="Sun H."/>
            <person name="van den Burg H.A."/>
            <person name="van Ham R.C.H.J."/>
            <person name="Zhang S."/>
            <person name="Goodwin S.B."/>
            <person name="Grigoriev I.V."/>
            <person name="Collemare J."/>
            <person name="Bradshaw R.E."/>
        </authorList>
    </citation>
    <scope>NUCLEOTIDE SEQUENCE [LARGE SCALE GENOMIC DNA]</scope>
    <source>
        <strain evidence="4">NZE10 / CBS 128990</strain>
    </source>
</reference>
<dbReference type="InterPro" id="IPR053183">
    <property type="entry name" value="ASL1"/>
</dbReference>
<dbReference type="GO" id="GO:0009277">
    <property type="term" value="C:fungal-type cell wall"/>
    <property type="evidence" value="ECO:0007669"/>
    <property type="project" value="TreeGrafter"/>
</dbReference>
<accession>N1PLD0</accession>
<feature type="domain" description="Asl1-like glycosyl hydrolase catalytic" evidence="2">
    <location>
        <begin position="265"/>
        <end position="491"/>
    </location>
</feature>
<dbReference type="InterPro" id="IPR017853">
    <property type="entry name" value="GH"/>
</dbReference>
<feature type="signal peptide" evidence="1">
    <location>
        <begin position="1"/>
        <end position="18"/>
    </location>
</feature>
<proteinExistence type="predicted"/>
<evidence type="ECO:0000313" key="4">
    <source>
        <dbReference type="Proteomes" id="UP000016933"/>
    </source>
</evidence>
<dbReference type="Pfam" id="PF11790">
    <property type="entry name" value="Glyco_hydro_cc"/>
    <property type="match status" value="1"/>
</dbReference>
<gene>
    <name evidence="3" type="ORF">DOTSEDRAFT_73248</name>
</gene>
<dbReference type="OMA" id="SHKRGVC"/>
<dbReference type="eggNOG" id="ENOG502RXK9">
    <property type="taxonomic scope" value="Eukaryota"/>
</dbReference>
<dbReference type="SUPFAM" id="SSF51445">
    <property type="entry name" value="(Trans)glycosidases"/>
    <property type="match status" value="1"/>
</dbReference>
<evidence type="ECO:0000259" key="2">
    <source>
        <dbReference type="Pfam" id="PF11790"/>
    </source>
</evidence>
<dbReference type="EMBL" id="KB446541">
    <property type="protein sequence ID" value="EME42360.1"/>
    <property type="molecule type" value="Genomic_DNA"/>
</dbReference>
<dbReference type="PANTHER" id="PTHR34154">
    <property type="entry name" value="ALKALI-SENSITIVE LINKAGE PROTEIN 1"/>
    <property type="match status" value="1"/>
</dbReference>
<dbReference type="GO" id="GO:0071966">
    <property type="term" value="P:fungal-type cell wall polysaccharide metabolic process"/>
    <property type="evidence" value="ECO:0007669"/>
    <property type="project" value="TreeGrafter"/>
</dbReference>
<reference evidence="3 4" key="2">
    <citation type="journal article" date="2012" name="PLoS Pathog.">
        <title>Diverse lifestyles and strategies of plant pathogenesis encoded in the genomes of eighteen Dothideomycetes fungi.</title>
        <authorList>
            <person name="Ohm R.A."/>
            <person name="Feau N."/>
            <person name="Henrissat B."/>
            <person name="Schoch C.L."/>
            <person name="Horwitz B.A."/>
            <person name="Barry K.W."/>
            <person name="Condon B.J."/>
            <person name="Copeland A.C."/>
            <person name="Dhillon B."/>
            <person name="Glaser F."/>
            <person name="Hesse C.N."/>
            <person name="Kosti I."/>
            <person name="LaButti K."/>
            <person name="Lindquist E.A."/>
            <person name="Lucas S."/>
            <person name="Salamov A.A."/>
            <person name="Bradshaw R.E."/>
            <person name="Ciuffetti L."/>
            <person name="Hamelin R.C."/>
            <person name="Kema G.H.J."/>
            <person name="Lawrence C."/>
            <person name="Scott J.A."/>
            <person name="Spatafora J.W."/>
            <person name="Turgeon B.G."/>
            <person name="de Wit P.J.G.M."/>
            <person name="Zhong S."/>
            <person name="Goodwin S.B."/>
            <person name="Grigoriev I.V."/>
        </authorList>
    </citation>
    <scope>NUCLEOTIDE SEQUENCE [LARGE SCALE GENOMIC DNA]</scope>
    <source>
        <strain evidence="4">NZE10 / CBS 128990</strain>
    </source>
</reference>
<name>N1PLD0_DOTSN</name>
<dbReference type="HOGENOM" id="CLU_040908_4_1_1"/>
<dbReference type="Gene3D" id="3.20.20.80">
    <property type="entry name" value="Glycosidases"/>
    <property type="match status" value="1"/>
</dbReference>
<organism evidence="3 4">
    <name type="scientific">Dothistroma septosporum (strain NZE10 / CBS 128990)</name>
    <name type="common">Red band needle blight fungus</name>
    <name type="synonym">Mycosphaerella pini</name>
    <dbReference type="NCBI Taxonomy" id="675120"/>
    <lineage>
        <taxon>Eukaryota</taxon>
        <taxon>Fungi</taxon>
        <taxon>Dikarya</taxon>
        <taxon>Ascomycota</taxon>
        <taxon>Pezizomycotina</taxon>
        <taxon>Dothideomycetes</taxon>
        <taxon>Dothideomycetidae</taxon>
        <taxon>Mycosphaerellales</taxon>
        <taxon>Mycosphaerellaceae</taxon>
        <taxon>Dothistroma</taxon>
    </lineage>
</organism>
<protein>
    <recommendedName>
        <fullName evidence="2">Asl1-like glycosyl hydrolase catalytic domain-containing protein</fullName>
    </recommendedName>
</protein>
<dbReference type="STRING" id="675120.N1PLD0"/>
<feature type="chain" id="PRO_5004108870" description="Asl1-like glycosyl hydrolase catalytic domain-containing protein" evidence="1">
    <location>
        <begin position="19"/>
        <end position="496"/>
    </location>
</feature>
<dbReference type="OrthoDB" id="43654at2759"/>
<dbReference type="AlphaFoldDB" id="N1PLD0"/>
<sequence length="496" mass="51476">MSAITQLSILALATTVLAGQHKGYQHAHLHGRHHKLNTRPVGTGSGAPYAYPTANSTGIWGTTGYSSATSTASAMPTASYGSLGGNTYTISNIHTEVVYSTIQLSAADQCAAEVTVTNTEKVYVTVTAGQTASSSAEGSAVGSTYAASSYSSPAAQGAGSSISAAAYSAPAYSAQESSSSEASLVPASSAGSYSAPAYSSASSGSSTSLANTTMVAQYSSSPVPATSAAASYTSYTAASSQYTGSATTSAPASYSSSSSNFGKRGLVYNDASLISCFEGSSEISWAYNWVSTTSDLSDTVMYIPMLWGNTDTYTSSWSEDAKKGISNGATHLFSFNEPDQSGQSNIDYATAASAYKEYMNPLASQAKLCAPSVTNGGGQMGLTYLQNFLNACNSGDETCQIDCINIHWYDSATNIAYFKQHINDAKAIAGDKPIYVTEFGATGSDDEINTFLQEVMPWMDSDNQIAGYAYYMVSEGLLISGGEPTTYGSTYKSYTS</sequence>
<evidence type="ECO:0000313" key="3">
    <source>
        <dbReference type="EMBL" id="EME42360.1"/>
    </source>
</evidence>